<protein>
    <submittedName>
        <fullName evidence="1">Uncharacterized protein</fullName>
    </submittedName>
</protein>
<reference evidence="1" key="1">
    <citation type="submission" date="2016-01" db="EMBL/GenBank/DDBJ databases">
        <title>Reference transcriptome for the parasite Schistocephalus solidus: insights into the molecular evolution of parasitism.</title>
        <authorList>
            <person name="Hebert F.O."/>
            <person name="Grambauer S."/>
            <person name="Barber I."/>
            <person name="Landry C.R."/>
            <person name="Aubin-Horth N."/>
        </authorList>
    </citation>
    <scope>NUCLEOTIDE SEQUENCE</scope>
</reference>
<gene>
    <name evidence="1" type="ORF">TR93862</name>
</gene>
<sequence length="105" mass="12270">MFEPSLTPVPKAGQRTIFTGANWMFAACLRFKPQKSTAKKRFQKSNSVQILIDAVWRLSSLQVNLALLIYKPFNEQLVYVRLKELLSFLRSLHTYAQYLWWTSVT</sequence>
<dbReference type="AlphaFoldDB" id="A0A0X3NU23"/>
<evidence type="ECO:0000313" key="1">
    <source>
        <dbReference type="EMBL" id="JAP43078.1"/>
    </source>
</evidence>
<accession>A0A0X3NU23</accession>
<organism evidence="1">
    <name type="scientific">Schistocephalus solidus</name>
    <name type="common">Tapeworm</name>
    <dbReference type="NCBI Taxonomy" id="70667"/>
    <lineage>
        <taxon>Eukaryota</taxon>
        <taxon>Metazoa</taxon>
        <taxon>Spiralia</taxon>
        <taxon>Lophotrochozoa</taxon>
        <taxon>Platyhelminthes</taxon>
        <taxon>Cestoda</taxon>
        <taxon>Eucestoda</taxon>
        <taxon>Diphyllobothriidea</taxon>
        <taxon>Diphyllobothriidae</taxon>
        <taxon>Schistocephalus</taxon>
    </lineage>
</organism>
<proteinExistence type="predicted"/>
<name>A0A0X3NU23_SCHSO</name>
<dbReference type="EMBL" id="GEEE01020147">
    <property type="protein sequence ID" value="JAP43078.1"/>
    <property type="molecule type" value="Transcribed_RNA"/>
</dbReference>